<protein>
    <submittedName>
        <fullName evidence="2">Lanthionine synthetase</fullName>
    </submittedName>
</protein>
<comment type="caution">
    <text evidence="2">The sequence shown here is derived from an EMBL/GenBank/DDBJ whole genome shotgun (WGS) entry which is preliminary data.</text>
</comment>
<dbReference type="InterPro" id="IPR017146">
    <property type="entry name" value="Lanti_2_LanM"/>
</dbReference>
<dbReference type="PIRSF" id="PIRSF037228">
    <property type="entry name" value="Lant_mod_RumM"/>
    <property type="match status" value="1"/>
</dbReference>
<evidence type="ECO:0000313" key="3">
    <source>
        <dbReference type="Proteomes" id="UP000636453"/>
    </source>
</evidence>
<gene>
    <name evidence="2" type="ORF">GCM10007167_11820</name>
</gene>
<dbReference type="InterPro" id="IPR012341">
    <property type="entry name" value="6hp_glycosidase-like_sf"/>
</dbReference>
<organism evidence="2 3">
    <name type="scientific">Vulcaniibacterium thermophilum</name>
    <dbReference type="NCBI Taxonomy" id="1169913"/>
    <lineage>
        <taxon>Bacteria</taxon>
        <taxon>Pseudomonadati</taxon>
        <taxon>Pseudomonadota</taxon>
        <taxon>Gammaproteobacteria</taxon>
        <taxon>Lysobacterales</taxon>
        <taxon>Lysobacteraceae</taxon>
        <taxon>Vulcaniibacterium</taxon>
    </lineage>
</organism>
<dbReference type="SUPFAM" id="SSF158745">
    <property type="entry name" value="LanC-like"/>
    <property type="match status" value="1"/>
</dbReference>
<dbReference type="NCBIfam" id="TIGR03897">
    <property type="entry name" value="lanti_2_LanM"/>
    <property type="match status" value="1"/>
</dbReference>
<dbReference type="InterPro" id="IPR025410">
    <property type="entry name" value="Lant_dehyd"/>
</dbReference>
<evidence type="ECO:0000313" key="2">
    <source>
        <dbReference type="EMBL" id="GHE31483.1"/>
    </source>
</evidence>
<dbReference type="PRINTS" id="PR01955">
    <property type="entry name" value="LANCFRANKIA"/>
</dbReference>
<dbReference type="SMART" id="SM01260">
    <property type="entry name" value="LANC_like"/>
    <property type="match status" value="1"/>
</dbReference>
<dbReference type="EMBL" id="BNCF01000005">
    <property type="protein sequence ID" value="GHE31483.1"/>
    <property type="molecule type" value="Genomic_DNA"/>
</dbReference>
<proteinExistence type="predicted"/>
<dbReference type="Pfam" id="PF05147">
    <property type="entry name" value="LANC_like"/>
    <property type="match status" value="1"/>
</dbReference>
<accession>A0A918Z0T8</accession>
<reference evidence="2" key="2">
    <citation type="submission" date="2020-09" db="EMBL/GenBank/DDBJ databases">
        <authorList>
            <person name="Sun Q."/>
            <person name="Kim S."/>
        </authorList>
    </citation>
    <scope>NUCLEOTIDE SEQUENCE</scope>
    <source>
        <strain evidence="2">KCTC 32020</strain>
    </source>
</reference>
<dbReference type="PRINTS" id="PR01950">
    <property type="entry name" value="LANCSUPER"/>
</dbReference>
<sequence>MASVSDAGSFDVSLGCLYSSSLDELAAQLSSVAGLHDTEREVVLEATRESLAGVLHAKLCRLLITELHAARAGGRLDGVSPQERWTCFLARSAEPGFWRAIEPHYPTMRARVSRIVANRCAASARFARHLANDRARLATLGFGARLAGLGFGAGDSHCAGRTVAIVDGEDGARLVYKPRSLRVDASLKAFVATIAGVAGLATGAYVPDVLEGTDHGWCEFVRHRFAEAHELPLFYRSIGHWLALMRLLGGSDLHAENLIARGAQAVVVDCETLFTPVIPQKPTGLGAAPDAASERLARSVLTVGLLPGRGLGLGWRGIDGSALGMLPGEQPRVPVPTILDAGTDQARIGTALVPLPPALNHPSPAPALAKHWPEVLHGFDEMTAALRALDRSGRLAPMLEPFADCRVRVVVRATEVYAELGRMLWHPISLHDEASARAKARELLTQMAGNVALAPAAAEVIEAEIDELETGDIPYFSCIAAHGRLDGPGGTHWLAAADRVEEALACWRAGDEALDRKVIRASLVSAYLNDGWTPTEERLRAGPPRTDEHEHRRRGAALAIMRSILDEAIRGEDGTATWIAPSLNPAGWSVQPLDAELYSGISGIAVLTAAYLHEGRAGRAEPLPQLESLLDGCLRTLRNAQRKLLDNMAAHVRMRPPQVGGYIGLGSQIASLLLLERLGAATPEDIERARRLASLVPGVLRHDRHFDVLGGAAGCIVPLLALFERTGDHGLLPIARMLAEHLRNAATFDGDAAYWPTSQWPNGVGGFAHGTTGIGWALTHLARTLGDADALTLADAAFRFEQRLYDADERAWLDMRNDGPDVPPDARYSAAWCHGAVGIGLARLDLDPRLDDPTTEKMLQDAVACTLRRGLGWNHTLCHGDLGAWELLREADRRGLLPPGHTRAALEADILTSIEDHGPCSGFVRDVLSPGLLPGVGGIAYQLLRMHPDSDLPSMLAPGRSSERLV</sequence>
<name>A0A918Z0T8_9GAMM</name>
<dbReference type="OrthoDB" id="9148343at2"/>
<dbReference type="AlphaFoldDB" id="A0A918Z0T8"/>
<keyword evidence="3" id="KW-1185">Reference proteome</keyword>
<reference evidence="2" key="1">
    <citation type="journal article" date="2014" name="Int. J. Syst. Evol. Microbiol.">
        <title>Complete genome sequence of Corynebacterium casei LMG S-19264T (=DSM 44701T), isolated from a smear-ripened cheese.</title>
        <authorList>
            <consortium name="US DOE Joint Genome Institute (JGI-PGF)"/>
            <person name="Walter F."/>
            <person name="Albersmeier A."/>
            <person name="Kalinowski J."/>
            <person name="Ruckert C."/>
        </authorList>
    </citation>
    <scope>NUCLEOTIDE SEQUENCE</scope>
    <source>
        <strain evidence="2">KCTC 32020</strain>
    </source>
</reference>
<dbReference type="GO" id="GO:0005975">
    <property type="term" value="P:carbohydrate metabolic process"/>
    <property type="evidence" value="ECO:0007669"/>
    <property type="project" value="InterPro"/>
</dbReference>
<dbReference type="InterPro" id="IPR007822">
    <property type="entry name" value="LANC-like"/>
</dbReference>
<evidence type="ECO:0000259" key="1">
    <source>
        <dbReference type="Pfam" id="PF13575"/>
    </source>
</evidence>
<dbReference type="Proteomes" id="UP000636453">
    <property type="component" value="Unassembled WGS sequence"/>
</dbReference>
<dbReference type="GO" id="GO:0031179">
    <property type="term" value="P:peptide modification"/>
    <property type="evidence" value="ECO:0007669"/>
    <property type="project" value="InterPro"/>
</dbReference>
<dbReference type="Pfam" id="PF13575">
    <property type="entry name" value="DUF4135"/>
    <property type="match status" value="1"/>
</dbReference>
<dbReference type="RefSeq" id="WP_146473166.1">
    <property type="nucleotide sequence ID" value="NZ_BNCF01000005.1"/>
</dbReference>
<feature type="domain" description="Lantibiotic biosynthesis protein dehydration" evidence="1">
    <location>
        <begin position="105"/>
        <end position="477"/>
    </location>
</feature>
<dbReference type="Gene3D" id="1.50.10.10">
    <property type="match status" value="1"/>
</dbReference>
<dbReference type="CDD" id="cd04792">
    <property type="entry name" value="LanM-like"/>
    <property type="match status" value="1"/>
</dbReference>